<dbReference type="GO" id="GO:0005730">
    <property type="term" value="C:nucleolus"/>
    <property type="evidence" value="ECO:0007669"/>
    <property type="project" value="TreeGrafter"/>
</dbReference>
<dbReference type="Pfam" id="PF12589">
    <property type="entry name" value="WBS_methylT"/>
    <property type="match status" value="1"/>
</dbReference>
<dbReference type="FunFam" id="3.40.50.150:FF:000017">
    <property type="entry name" value="probable 18S rRNA (Guanine-N(7))-methyltransferase"/>
    <property type="match status" value="1"/>
</dbReference>
<comment type="subcellular location">
    <subcellularLocation>
        <location evidence="2">Cytoplasm</location>
    </subcellularLocation>
    <subcellularLocation>
        <location evidence="1">Nucleus</location>
    </subcellularLocation>
</comment>
<keyword evidence="4" id="KW-0963">Cytoplasm</keyword>
<dbReference type="InterPro" id="IPR022238">
    <property type="entry name" value="Bud23_C"/>
</dbReference>
<evidence type="ECO:0000256" key="5">
    <source>
        <dbReference type="ARBA" id="ARBA00022603"/>
    </source>
</evidence>
<sequence>MSYRPEHSAPPEIYYGDEEARRYTTNTHIRTIQVEMCERALEMLLLSKDETNFILDIGCGSGISGNVLADNNNFWVGVDISQSMLNEALVNGCNSEGDLILCDIGNKMGFRNHTFDGAISISALQWLCVANKSSEDPFKRLLTFFKWLYMCLNFNARAAIQFYPENEHQLEMILSAASKCSFGGGLVVDFPNSTKAKKYYLCIWPGVTGLPQHLPQALVDEEEEEEHVSVLKDARRKKKGKKMSVRERIIHKKEQQRRRGIETRPDTRYTGRRRPTRF</sequence>
<dbReference type="EMBL" id="ACOU01000008">
    <property type="protein sequence ID" value="EKX72042.1"/>
    <property type="molecule type" value="Genomic_DNA"/>
</dbReference>
<reference evidence="12 13" key="1">
    <citation type="journal article" date="2012" name="BMC Genomics">
        <title>Comparative genomic analysis and phylogenetic position of Theileria equi.</title>
        <authorList>
            <person name="Kappmeyer L.S."/>
            <person name="Thiagarajan M."/>
            <person name="Herndon D.R."/>
            <person name="Ramsay J.D."/>
            <person name="Caler E."/>
            <person name="Djikeng A."/>
            <person name="Gillespie J.J."/>
            <person name="Lau A.O."/>
            <person name="Roalson E.H."/>
            <person name="Silva J.C."/>
            <person name="Silva M.G."/>
            <person name="Suarez C.E."/>
            <person name="Ueti M.W."/>
            <person name="Nene V.M."/>
            <person name="Mealey R.H."/>
            <person name="Knowles D.P."/>
            <person name="Brayton K.A."/>
        </authorList>
    </citation>
    <scope>NUCLEOTIDE SEQUENCE [LARGE SCALE GENOMIC DNA]</scope>
    <source>
        <strain evidence="12 13">WA</strain>
    </source>
</reference>
<organism evidence="12 13">
    <name type="scientific">Theileria equi strain WA</name>
    <dbReference type="NCBI Taxonomy" id="1537102"/>
    <lineage>
        <taxon>Eukaryota</taxon>
        <taxon>Sar</taxon>
        <taxon>Alveolata</taxon>
        <taxon>Apicomplexa</taxon>
        <taxon>Aconoidasida</taxon>
        <taxon>Piroplasmida</taxon>
        <taxon>Theileriidae</taxon>
        <taxon>Theileria</taxon>
    </lineage>
</organism>
<keyword evidence="5 12" id="KW-0489">Methyltransferase</keyword>
<dbReference type="PANTHER" id="PTHR12734:SF0">
    <property type="entry name" value="18S RRNA (GUANINE-N(7))-METHYLTRANSFERASE-RELATED"/>
    <property type="match status" value="1"/>
</dbReference>
<comment type="caution">
    <text evidence="12">The sequence shown here is derived from an EMBL/GenBank/DDBJ whole genome shotgun (WGS) entry which is preliminary data.</text>
</comment>
<dbReference type="InterPro" id="IPR039769">
    <property type="entry name" value="Bud23-like"/>
</dbReference>
<feature type="compositionally biased region" description="Basic and acidic residues" evidence="9">
    <location>
        <begin position="257"/>
        <end position="269"/>
    </location>
</feature>
<evidence type="ECO:0000313" key="12">
    <source>
        <dbReference type="EMBL" id="EKX72042.1"/>
    </source>
</evidence>
<dbReference type="SUPFAM" id="SSF53335">
    <property type="entry name" value="S-adenosyl-L-methionine-dependent methyltransferases"/>
    <property type="match status" value="1"/>
</dbReference>
<evidence type="ECO:0000256" key="3">
    <source>
        <dbReference type="ARBA" id="ARBA00005547"/>
    </source>
</evidence>
<evidence type="ECO:0000259" key="11">
    <source>
        <dbReference type="Pfam" id="PF13649"/>
    </source>
</evidence>
<evidence type="ECO:0000256" key="8">
    <source>
        <dbReference type="ARBA" id="ARBA00023242"/>
    </source>
</evidence>
<protein>
    <submittedName>
        <fullName evidence="12">Methyltransferase, putative</fullName>
    </submittedName>
</protein>
<evidence type="ECO:0000256" key="7">
    <source>
        <dbReference type="ARBA" id="ARBA00022691"/>
    </source>
</evidence>
<dbReference type="eggNOG" id="KOG1541">
    <property type="taxonomic scope" value="Eukaryota"/>
</dbReference>
<dbReference type="Proteomes" id="UP000031512">
    <property type="component" value="Unassembled WGS sequence"/>
</dbReference>
<dbReference type="GO" id="GO:0070476">
    <property type="term" value="P:rRNA (guanine-N7)-methylation"/>
    <property type="evidence" value="ECO:0007669"/>
    <property type="project" value="InterPro"/>
</dbReference>
<dbReference type="Pfam" id="PF13649">
    <property type="entry name" value="Methyltransf_25"/>
    <property type="match status" value="1"/>
</dbReference>
<keyword evidence="8" id="KW-0539">Nucleus</keyword>
<accession>L1L9F3</accession>
<keyword evidence="6 12" id="KW-0808">Transferase</keyword>
<evidence type="ECO:0000256" key="2">
    <source>
        <dbReference type="ARBA" id="ARBA00004496"/>
    </source>
</evidence>
<dbReference type="PANTHER" id="PTHR12734">
    <property type="entry name" value="METHYLTRANSFERASE-RELATED"/>
    <property type="match status" value="1"/>
</dbReference>
<feature type="region of interest" description="Disordered" evidence="9">
    <location>
        <begin position="232"/>
        <end position="278"/>
    </location>
</feature>
<evidence type="ECO:0000259" key="10">
    <source>
        <dbReference type="Pfam" id="PF12589"/>
    </source>
</evidence>
<feature type="compositionally biased region" description="Basic residues" evidence="9">
    <location>
        <begin position="234"/>
        <end position="256"/>
    </location>
</feature>
<feature type="domain" description="18S rRNA (guanine(1575)-N(7))-methyltransferase Bud23 C-terminal" evidence="10">
    <location>
        <begin position="208"/>
        <end position="275"/>
    </location>
</feature>
<evidence type="ECO:0000256" key="6">
    <source>
        <dbReference type="ARBA" id="ARBA00022679"/>
    </source>
</evidence>
<dbReference type="GO" id="GO:0005737">
    <property type="term" value="C:cytoplasm"/>
    <property type="evidence" value="ECO:0007669"/>
    <property type="project" value="UniProtKB-SubCell"/>
</dbReference>
<proteinExistence type="inferred from homology"/>
<dbReference type="Gene3D" id="3.40.50.150">
    <property type="entry name" value="Vaccinia Virus protein VP39"/>
    <property type="match status" value="1"/>
</dbReference>
<dbReference type="KEGG" id="beq:BEWA_017210"/>
<evidence type="ECO:0000256" key="1">
    <source>
        <dbReference type="ARBA" id="ARBA00004123"/>
    </source>
</evidence>
<dbReference type="CDD" id="cd02440">
    <property type="entry name" value="AdoMet_MTases"/>
    <property type="match status" value="1"/>
</dbReference>
<dbReference type="InterPro" id="IPR029063">
    <property type="entry name" value="SAM-dependent_MTases_sf"/>
</dbReference>
<feature type="domain" description="Methyltransferase" evidence="11">
    <location>
        <begin position="54"/>
        <end position="128"/>
    </location>
</feature>
<dbReference type="STRING" id="1537102.L1L9F3"/>
<dbReference type="AlphaFoldDB" id="L1L9F3"/>
<evidence type="ECO:0000313" key="13">
    <source>
        <dbReference type="Proteomes" id="UP000031512"/>
    </source>
</evidence>
<gene>
    <name evidence="12" type="ORF">BEWA_017210</name>
</gene>
<evidence type="ECO:0000256" key="9">
    <source>
        <dbReference type="SAM" id="MobiDB-lite"/>
    </source>
</evidence>
<dbReference type="InterPro" id="IPR041698">
    <property type="entry name" value="Methyltransf_25"/>
</dbReference>
<dbReference type="GeneID" id="15804925"/>
<keyword evidence="13" id="KW-1185">Reference proteome</keyword>
<evidence type="ECO:0000256" key="4">
    <source>
        <dbReference type="ARBA" id="ARBA00022490"/>
    </source>
</evidence>
<dbReference type="VEuPathDB" id="PiroplasmaDB:BEWA_017210"/>
<dbReference type="GO" id="GO:0016435">
    <property type="term" value="F:rRNA (guanine) methyltransferase activity"/>
    <property type="evidence" value="ECO:0007669"/>
    <property type="project" value="InterPro"/>
</dbReference>
<comment type="similarity">
    <text evidence="3">Belongs to the class I-like SAM-binding methyltransferase superfamily. BUD23/WBSCR22 family.</text>
</comment>
<keyword evidence="7" id="KW-0949">S-adenosyl-L-methionine</keyword>
<dbReference type="OrthoDB" id="2877at2759"/>
<name>L1L9F3_THEEQ</name>
<dbReference type="RefSeq" id="XP_004831494.1">
    <property type="nucleotide sequence ID" value="XM_004831437.1"/>
</dbReference>